<dbReference type="InterPro" id="IPR022663">
    <property type="entry name" value="DapB_C"/>
</dbReference>
<dbReference type="PROSITE" id="PS01298">
    <property type="entry name" value="DAPB"/>
    <property type="match status" value="1"/>
</dbReference>
<dbReference type="GO" id="GO:0008839">
    <property type="term" value="F:4-hydroxy-tetrahydrodipicolinate reductase"/>
    <property type="evidence" value="ECO:0007669"/>
    <property type="project" value="UniProtKB-EC"/>
</dbReference>
<evidence type="ECO:0000259" key="14">
    <source>
        <dbReference type="Pfam" id="PF05173"/>
    </source>
</evidence>
<keyword evidence="2" id="KW-0963">Cytoplasm</keyword>
<dbReference type="SUPFAM" id="SSF51735">
    <property type="entry name" value="NAD(P)-binding Rossmann-fold domains"/>
    <property type="match status" value="1"/>
</dbReference>
<dbReference type="EC" id="1.17.1.8" evidence="10"/>
<dbReference type="PANTHER" id="PTHR20836:SF0">
    <property type="entry name" value="4-HYDROXY-TETRAHYDRODIPICOLINATE REDUCTASE 1, CHLOROPLASTIC-RELATED"/>
    <property type="match status" value="1"/>
</dbReference>
<dbReference type="SUPFAM" id="SSF55347">
    <property type="entry name" value="Glyceraldehyde-3-phosphate dehydrogenase-like, C-terminal domain"/>
    <property type="match status" value="1"/>
</dbReference>
<accession>A0A3B0VE89</accession>
<keyword evidence="3" id="KW-0028">Amino-acid biosynthesis</keyword>
<dbReference type="GO" id="GO:0009089">
    <property type="term" value="P:lysine biosynthetic process via diaminopimelate"/>
    <property type="evidence" value="ECO:0007669"/>
    <property type="project" value="InterPro"/>
</dbReference>
<dbReference type="HAMAP" id="MF_00102">
    <property type="entry name" value="DapB"/>
    <property type="match status" value="1"/>
</dbReference>
<dbReference type="PIRSF" id="PIRSF000161">
    <property type="entry name" value="DHPR"/>
    <property type="match status" value="1"/>
</dbReference>
<evidence type="ECO:0000256" key="8">
    <source>
        <dbReference type="ARBA" id="ARBA00023154"/>
    </source>
</evidence>
<evidence type="ECO:0000256" key="11">
    <source>
        <dbReference type="ARBA" id="ARBA00049080"/>
    </source>
</evidence>
<evidence type="ECO:0000256" key="1">
    <source>
        <dbReference type="ARBA" id="ARBA00006642"/>
    </source>
</evidence>
<dbReference type="GO" id="GO:0019877">
    <property type="term" value="P:diaminopimelate biosynthetic process"/>
    <property type="evidence" value="ECO:0007669"/>
    <property type="project" value="UniProtKB-KW"/>
</dbReference>
<dbReference type="EMBL" id="UOEY01000137">
    <property type="protein sequence ID" value="VAW41835.1"/>
    <property type="molecule type" value="Genomic_DNA"/>
</dbReference>
<feature type="domain" description="Dihydrodipicolinate reductase N-terminal" evidence="13">
    <location>
        <begin position="3"/>
        <end position="126"/>
    </location>
</feature>
<organism evidence="15">
    <name type="scientific">hydrothermal vent metagenome</name>
    <dbReference type="NCBI Taxonomy" id="652676"/>
    <lineage>
        <taxon>unclassified sequences</taxon>
        <taxon>metagenomes</taxon>
        <taxon>ecological metagenomes</taxon>
    </lineage>
</organism>
<keyword evidence="8" id="KW-0457">Lysine biosynthesis</keyword>
<evidence type="ECO:0000256" key="10">
    <source>
        <dbReference type="ARBA" id="ARBA00038983"/>
    </source>
</evidence>
<keyword evidence="6 15" id="KW-0560">Oxidoreductase</keyword>
<keyword evidence="4" id="KW-0521">NADP</keyword>
<keyword evidence="5" id="KW-0220">Diaminopimelate biosynthesis</keyword>
<dbReference type="CDD" id="cd02274">
    <property type="entry name" value="DHDPR_N"/>
    <property type="match status" value="1"/>
</dbReference>
<evidence type="ECO:0000256" key="6">
    <source>
        <dbReference type="ARBA" id="ARBA00023002"/>
    </source>
</evidence>
<reference evidence="15" key="1">
    <citation type="submission" date="2018-06" db="EMBL/GenBank/DDBJ databases">
        <authorList>
            <person name="Zhirakovskaya E."/>
        </authorList>
    </citation>
    <scope>NUCLEOTIDE SEQUENCE</scope>
</reference>
<gene>
    <name evidence="15" type="ORF">MNBD_DELTA04-1070</name>
</gene>
<dbReference type="InterPro" id="IPR000846">
    <property type="entry name" value="DapB_N"/>
</dbReference>
<dbReference type="Gene3D" id="3.30.360.10">
    <property type="entry name" value="Dihydrodipicolinate Reductase, domain 2"/>
    <property type="match status" value="1"/>
</dbReference>
<dbReference type="GO" id="GO:0005829">
    <property type="term" value="C:cytosol"/>
    <property type="evidence" value="ECO:0007669"/>
    <property type="project" value="TreeGrafter"/>
</dbReference>
<dbReference type="InterPro" id="IPR022664">
    <property type="entry name" value="DapB_N_CS"/>
</dbReference>
<evidence type="ECO:0000256" key="9">
    <source>
        <dbReference type="ARBA" id="ARBA00037922"/>
    </source>
</evidence>
<dbReference type="AlphaFoldDB" id="A0A3B0VE89"/>
<evidence type="ECO:0000256" key="3">
    <source>
        <dbReference type="ARBA" id="ARBA00022605"/>
    </source>
</evidence>
<dbReference type="Gene3D" id="3.40.50.720">
    <property type="entry name" value="NAD(P)-binding Rossmann-like Domain"/>
    <property type="match status" value="1"/>
</dbReference>
<dbReference type="NCBIfam" id="TIGR00036">
    <property type="entry name" value="dapB"/>
    <property type="match status" value="1"/>
</dbReference>
<evidence type="ECO:0000259" key="13">
    <source>
        <dbReference type="Pfam" id="PF01113"/>
    </source>
</evidence>
<evidence type="ECO:0000256" key="2">
    <source>
        <dbReference type="ARBA" id="ARBA00022490"/>
    </source>
</evidence>
<dbReference type="Pfam" id="PF05173">
    <property type="entry name" value="DapB_C"/>
    <property type="match status" value="1"/>
</dbReference>
<dbReference type="InterPro" id="IPR023940">
    <property type="entry name" value="DHDPR_bac"/>
</dbReference>
<keyword evidence="7" id="KW-0520">NAD</keyword>
<comment type="similarity">
    <text evidence="1">Belongs to the DapB family.</text>
</comment>
<evidence type="ECO:0000313" key="15">
    <source>
        <dbReference type="EMBL" id="VAW41835.1"/>
    </source>
</evidence>
<dbReference type="FunFam" id="3.30.360.10:FF:000004">
    <property type="entry name" value="4-hydroxy-tetrahydrodipicolinate reductase"/>
    <property type="match status" value="1"/>
</dbReference>
<comment type="catalytic activity">
    <reaction evidence="11">
        <text>(S)-2,3,4,5-tetrahydrodipicolinate + NADP(+) + H2O = (2S,4S)-4-hydroxy-2,3,4,5-tetrahydrodipicolinate + NADPH + H(+)</text>
        <dbReference type="Rhea" id="RHEA:35331"/>
        <dbReference type="ChEBI" id="CHEBI:15377"/>
        <dbReference type="ChEBI" id="CHEBI:15378"/>
        <dbReference type="ChEBI" id="CHEBI:16845"/>
        <dbReference type="ChEBI" id="CHEBI:57783"/>
        <dbReference type="ChEBI" id="CHEBI:58349"/>
        <dbReference type="ChEBI" id="CHEBI:67139"/>
        <dbReference type="EC" id="1.17.1.8"/>
    </reaction>
</comment>
<evidence type="ECO:0000256" key="4">
    <source>
        <dbReference type="ARBA" id="ARBA00022857"/>
    </source>
</evidence>
<evidence type="ECO:0000256" key="5">
    <source>
        <dbReference type="ARBA" id="ARBA00022915"/>
    </source>
</evidence>
<name>A0A3B0VE89_9ZZZZ</name>
<sequence>MTRVIVAGAAGRMGQRISSMVRKNPDLRLTAAFEHQDNPAVGRDVGENAGFGTTGVTIAAGLESVIDQGDVIIDFTFHTATMGFVRTAAEHGRAMVIGTTGLTPEELATLAELAGKNFPCVQAPNMAVGVNVLFKLVAKTAAVLGDAYDVEIVEAHHRMKKDAPSGTALKLGEMAATALNRKLADVGVFARHGIIGERTDQEIGIQSIRAGDIVGEHTVYFAGAGERIEITHRAHSRDNFARGATLAAAWVADKPNGLYTMFDVLGLNDF</sequence>
<feature type="domain" description="Dihydrodipicolinate reductase C-terminal" evidence="14">
    <location>
        <begin position="129"/>
        <end position="265"/>
    </location>
</feature>
<dbReference type="InterPro" id="IPR036291">
    <property type="entry name" value="NAD(P)-bd_dom_sf"/>
</dbReference>
<dbReference type="PANTHER" id="PTHR20836">
    <property type="entry name" value="DIHYDRODIPICOLINATE REDUCTASE"/>
    <property type="match status" value="1"/>
</dbReference>
<protein>
    <recommendedName>
        <fullName evidence="10">4-hydroxy-tetrahydrodipicolinate reductase</fullName>
        <ecNumber evidence="10">1.17.1.8</ecNumber>
    </recommendedName>
</protein>
<evidence type="ECO:0000256" key="7">
    <source>
        <dbReference type="ARBA" id="ARBA00023027"/>
    </source>
</evidence>
<dbReference type="Pfam" id="PF01113">
    <property type="entry name" value="DapB_N"/>
    <property type="match status" value="1"/>
</dbReference>
<comment type="catalytic activity">
    <reaction evidence="12">
        <text>(S)-2,3,4,5-tetrahydrodipicolinate + NAD(+) + H2O = (2S,4S)-4-hydroxy-2,3,4,5-tetrahydrodipicolinate + NADH + H(+)</text>
        <dbReference type="Rhea" id="RHEA:35323"/>
        <dbReference type="ChEBI" id="CHEBI:15377"/>
        <dbReference type="ChEBI" id="CHEBI:15378"/>
        <dbReference type="ChEBI" id="CHEBI:16845"/>
        <dbReference type="ChEBI" id="CHEBI:57540"/>
        <dbReference type="ChEBI" id="CHEBI:57945"/>
        <dbReference type="ChEBI" id="CHEBI:67139"/>
        <dbReference type="EC" id="1.17.1.8"/>
    </reaction>
</comment>
<evidence type="ECO:0000256" key="12">
    <source>
        <dbReference type="ARBA" id="ARBA00049396"/>
    </source>
</evidence>
<proteinExistence type="inferred from homology"/>
<comment type="pathway">
    <text evidence="9">Amino-acid biosynthesis; L-lysine biosynthesis via DAP pathway; (S)-tetrahydrodipicolinate from L-aspartate: step 4/4.</text>
</comment>